<dbReference type="InterPro" id="IPR014718">
    <property type="entry name" value="GH-type_carb-bd"/>
</dbReference>
<dbReference type="PANTHER" id="PTHR11122:SF13">
    <property type="entry name" value="GLUCOSE-6-PHOSPHATE 1-EPIMERASE"/>
    <property type="match status" value="1"/>
</dbReference>
<dbReference type="EMBL" id="JAGUCO010000002">
    <property type="protein sequence ID" value="MBS2097426.1"/>
    <property type="molecule type" value="Genomic_DNA"/>
</dbReference>
<dbReference type="CDD" id="cd09020">
    <property type="entry name" value="D-hex-6-P-epi_like"/>
    <property type="match status" value="1"/>
</dbReference>
<protein>
    <recommendedName>
        <fullName evidence="7">Putative glucose-6-phosphate 1-epimerase</fullName>
        <ecNumber evidence="7">5.1.3.15</ecNumber>
    </recommendedName>
</protein>
<keyword evidence="5" id="KW-0106">Calcium</keyword>
<comment type="catalytic activity">
    <reaction evidence="1">
        <text>alpha-D-glucose 6-phosphate = beta-D-glucose 6-phosphate</text>
        <dbReference type="Rhea" id="RHEA:16249"/>
        <dbReference type="ChEBI" id="CHEBI:58225"/>
        <dbReference type="ChEBI" id="CHEBI:58247"/>
        <dbReference type="EC" id="5.1.3.15"/>
    </reaction>
</comment>
<evidence type="ECO:0000256" key="2">
    <source>
        <dbReference type="ARBA" id="ARBA00001913"/>
    </source>
</evidence>
<dbReference type="InterPro" id="IPR011013">
    <property type="entry name" value="Gal_mutarotase_sf_dom"/>
</dbReference>
<dbReference type="Proteomes" id="UP000708576">
    <property type="component" value="Unassembled WGS sequence"/>
</dbReference>
<evidence type="ECO:0000256" key="4">
    <source>
        <dbReference type="ARBA" id="ARBA00011245"/>
    </source>
</evidence>
<dbReference type="PANTHER" id="PTHR11122">
    <property type="entry name" value="APOSPORY-ASSOCIATED PROTEIN C-RELATED"/>
    <property type="match status" value="1"/>
</dbReference>
<reference evidence="8 9" key="1">
    <citation type="journal article" date="2015" name="Int. J. Syst. Evol. Microbiol.">
        <title>Carboxylicivirga linearis sp. nov., isolated from a sea cucumber culture pond.</title>
        <authorList>
            <person name="Wang F.Q."/>
            <person name="Zhou Y.X."/>
            <person name="Lin X.Z."/>
            <person name="Chen G.J."/>
            <person name="Du Z.J."/>
        </authorList>
    </citation>
    <scope>NUCLEOTIDE SEQUENCE [LARGE SCALE GENOMIC DNA]</scope>
    <source>
        <strain evidence="8 9">FB218</strain>
    </source>
</reference>
<organism evidence="8 9">
    <name type="scientific">Carboxylicivirga linearis</name>
    <dbReference type="NCBI Taxonomy" id="1628157"/>
    <lineage>
        <taxon>Bacteria</taxon>
        <taxon>Pseudomonadati</taxon>
        <taxon>Bacteroidota</taxon>
        <taxon>Bacteroidia</taxon>
        <taxon>Marinilabiliales</taxon>
        <taxon>Marinilabiliaceae</taxon>
        <taxon>Carboxylicivirga</taxon>
    </lineage>
</organism>
<comment type="similarity">
    <text evidence="3 7">Belongs to the glucose-6-phosphate 1-epimerase family.</text>
</comment>
<evidence type="ECO:0000256" key="6">
    <source>
        <dbReference type="ARBA" id="ARBA00023235"/>
    </source>
</evidence>
<proteinExistence type="inferred from homology"/>
<sequence length="294" mass="32678">MRLKELNEQYGIDGALEFQSEQHTEMAYIKTAYSTAKVSIYGAQVLSFIPKGKDDLLFVSSQSVYKEGKAIRGGIPVCWPWFNAHPTDSTKPSHGFARISRWEVLSTKKEGDEVVISLGLKSDDRTKDFLPYDFEAVLEVTVGKRLNVELTTKNVDSKPFDVSAALHTYFNISDIATVKLRGLHKMAYKDDVLGIDALQEDEMVTFSGRTDRRYKETEAEVSIIDANKTIKVGKKGSKITVVWNPGAELASQMADLGKENYKKMVCVESANSLNDTITIQPGTSHCLGTTIYSV</sequence>
<dbReference type="InterPro" id="IPR025532">
    <property type="entry name" value="G6P_1-epimerase"/>
</dbReference>
<evidence type="ECO:0000313" key="9">
    <source>
        <dbReference type="Proteomes" id="UP000708576"/>
    </source>
</evidence>
<comment type="caution">
    <text evidence="8">The sequence shown here is derived from an EMBL/GenBank/DDBJ whole genome shotgun (WGS) entry which is preliminary data.</text>
</comment>
<keyword evidence="9" id="KW-1185">Reference proteome</keyword>
<evidence type="ECO:0000256" key="7">
    <source>
        <dbReference type="PIRNR" id="PIRNR016020"/>
    </source>
</evidence>
<dbReference type="EC" id="5.1.3.15" evidence="7"/>
<comment type="cofactor">
    <cofactor evidence="2">
        <name>Ca(2+)</name>
        <dbReference type="ChEBI" id="CHEBI:29108"/>
    </cofactor>
</comment>
<accession>A0ABS5JSI7</accession>
<dbReference type="InterPro" id="IPR008183">
    <property type="entry name" value="Aldose_1/G6P_1-epimerase"/>
</dbReference>
<name>A0ABS5JSI7_9BACT</name>
<keyword evidence="6 7" id="KW-0413">Isomerase</keyword>
<gene>
    <name evidence="8" type="ORF">KEM10_03985</name>
</gene>
<dbReference type="Pfam" id="PF01263">
    <property type="entry name" value="Aldose_epim"/>
    <property type="match status" value="1"/>
</dbReference>
<evidence type="ECO:0000313" key="8">
    <source>
        <dbReference type="EMBL" id="MBS2097426.1"/>
    </source>
</evidence>
<dbReference type="Gene3D" id="2.70.98.10">
    <property type="match status" value="1"/>
</dbReference>
<evidence type="ECO:0000256" key="3">
    <source>
        <dbReference type="ARBA" id="ARBA00005866"/>
    </source>
</evidence>
<dbReference type="RefSeq" id="WP_212213801.1">
    <property type="nucleotide sequence ID" value="NZ_JAGUCO010000002.1"/>
</dbReference>
<dbReference type="PIRSF" id="PIRSF016020">
    <property type="entry name" value="PHexose_mutarotase"/>
    <property type="match status" value="1"/>
</dbReference>
<evidence type="ECO:0000256" key="5">
    <source>
        <dbReference type="ARBA" id="ARBA00022837"/>
    </source>
</evidence>
<dbReference type="SUPFAM" id="SSF74650">
    <property type="entry name" value="Galactose mutarotase-like"/>
    <property type="match status" value="1"/>
</dbReference>
<evidence type="ECO:0000256" key="1">
    <source>
        <dbReference type="ARBA" id="ARBA00001096"/>
    </source>
</evidence>
<comment type="subunit">
    <text evidence="4">Monomer.</text>
</comment>